<feature type="coiled-coil region" evidence="2">
    <location>
        <begin position="43"/>
        <end position="70"/>
    </location>
</feature>
<sequence>MKTLFNSKKLENQIDQFLDAVSQGLIVFLNGVKSYFGEDKEDFAHYLTEISKLESEADKLRRQVENDLYTFSLIPENRGDVLALLEHLDNVIDTAKETLHQFDVEVPDIPLEFADKFIKLAETSCNAGEEIVLAARAFFKDIKSVRDHVHKVYFYEKEADRLSNHLKKDIFRTDMKLSRKIHLRDFTTHVEKISDDAEDVADRLSIYTIKRMI</sequence>
<protein>
    <recommendedName>
        <fullName evidence="5">DUF47 domain-containing protein</fullName>
    </recommendedName>
</protein>
<dbReference type="InterPro" id="IPR002727">
    <property type="entry name" value="DUF47"/>
</dbReference>
<evidence type="ECO:0000313" key="3">
    <source>
        <dbReference type="EMBL" id="BBB32848.1"/>
    </source>
</evidence>
<gene>
    <name evidence="3" type="ORF">TTHT_1334</name>
</gene>
<dbReference type="EMBL" id="AP017470">
    <property type="protein sequence ID" value="BBB32848.1"/>
    <property type="molecule type" value="Genomic_DNA"/>
</dbReference>
<accession>A0A7R6PZT7</accession>
<keyword evidence="4" id="KW-1185">Reference proteome</keyword>
<dbReference type="PANTHER" id="PTHR36536:SF3">
    <property type="entry name" value="UPF0111 PROTEIN HI_1603"/>
    <property type="match status" value="1"/>
</dbReference>
<dbReference type="PANTHER" id="PTHR36536">
    <property type="entry name" value="UPF0111 PROTEIN HI_1603"/>
    <property type="match status" value="1"/>
</dbReference>
<dbReference type="Gene3D" id="1.20.58.220">
    <property type="entry name" value="Phosphate transport system protein phou homolog 2, domain 2"/>
    <property type="match status" value="1"/>
</dbReference>
<dbReference type="KEGG" id="thyd:TTHT_1334"/>
<proteinExistence type="inferred from homology"/>
<dbReference type="AlphaFoldDB" id="A0A7R6PZT7"/>
<reference evidence="3 4" key="1">
    <citation type="journal article" date="2012" name="Extremophiles">
        <title>Thermotomaculum hydrothermale gen. nov., sp. nov., a novel heterotrophic thermophile within the phylum Acidobacteria from a deep-sea hydrothermal vent chimney in the Southern Okinawa Trough.</title>
        <authorList>
            <person name="Izumi H."/>
            <person name="Nunoura T."/>
            <person name="Miyazaki M."/>
            <person name="Mino S."/>
            <person name="Toki T."/>
            <person name="Takai K."/>
            <person name="Sako Y."/>
            <person name="Sawabe T."/>
            <person name="Nakagawa S."/>
        </authorList>
    </citation>
    <scope>NUCLEOTIDE SEQUENCE [LARGE SCALE GENOMIC DNA]</scope>
    <source>
        <strain evidence="3 4">AC55</strain>
    </source>
</reference>
<dbReference type="Pfam" id="PF01865">
    <property type="entry name" value="PhoU_div"/>
    <property type="match status" value="1"/>
</dbReference>
<comment type="similarity">
    <text evidence="1">Belongs to the UPF0111 family.</text>
</comment>
<evidence type="ECO:0000256" key="1">
    <source>
        <dbReference type="ARBA" id="ARBA00008591"/>
    </source>
</evidence>
<keyword evidence="2" id="KW-0175">Coiled coil</keyword>
<dbReference type="RefSeq" id="WP_201327150.1">
    <property type="nucleotide sequence ID" value="NZ_AP017470.1"/>
</dbReference>
<evidence type="ECO:0000313" key="4">
    <source>
        <dbReference type="Proteomes" id="UP000595564"/>
    </source>
</evidence>
<dbReference type="InterPro" id="IPR038078">
    <property type="entry name" value="PhoU-like_sf"/>
</dbReference>
<evidence type="ECO:0008006" key="5">
    <source>
        <dbReference type="Google" id="ProtNLM"/>
    </source>
</evidence>
<organism evidence="3 4">
    <name type="scientific">Thermotomaculum hydrothermale</name>
    <dbReference type="NCBI Taxonomy" id="981385"/>
    <lineage>
        <taxon>Bacteria</taxon>
        <taxon>Pseudomonadati</taxon>
        <taxon>Acidobacteriota</taxon>
        <taxon>Holophagae</taxon>
        <taxon>Thermotomaculales</taxon>
        <taxon>Thermotomaculaceae</taxon>
        <taxon>Thermotomaculum</taxon>
    </lineage>
</organism>
<evidence type="ECO:0000256" key="2">
    <source>
        <dbReference type="SAM" id="Coils"/>
    </source>
</evidence>
<dbReference type="SUPFAM" id="SSF109755">
    <property type="entry name" value="PhoU-like"/>
    <property type="match status" value="1"/>
</dbReference>
<name>A0A7R6PZT7_9BACT</name>
<dbReference type="InterPro" id="IPR018445">
    <property type="entry name" value="Put_Phosphate_transp_reg"/>
</dbReference>
<dbReference type="Proteomes" id="UP000595564">
    <property type="component" value="Chromosome"/>
</dbReference>